<dbReference type="GO" id="GO:0005736">
    <property type="term" value="C:RNA polymerase I complex"/>
    <property type="evidence" value="ECO:0007669"/>
    <property type="project" value="TreeGrafter"/>
</dbReference>
<name>A0A9Q0G553_9ROSI</name>
<dbReference type="GO" id="GO:0003677">
    <property type="term" value="F:DNA binding"/>
    <property type="evidence" value="ECO:0007669"/>
    <property type="project" value="InterPro"/>
</dbReference>
<reference evidence="8" key="1">
    <citation type="submission" date="2022-02" db="EMBL/GenBank/DDBJ databases">
        <authorList>
            <person name="Henning P.M."/>
            <person name="McCubbin A.G."/>
            <person name="Shore J.S."/>
        </authorList>
    </citation>
    <scope>NUCLEOTIDE SEQUENCE</scope>
    <source>
        <strain evidence="8">F60SS</strain>
        <tissue evidence="8">Leaves</tissue>
    </source>
</reference>
<reference evidence="8" key="2">
    <citation type="journal article" date="2023" name="Plants (Basel)">
        <title>Annotation of the Turnera subulata (Passifloraceae) Draft Genome Reveals the S-Locus Evolved after the Divergence of Turneroideae from Passifloroideae in a Stepwise Manner.</title>
        <authorList>
            <person name="Henning P.M."/>
            <person name="Roalson E.H."/>
            <person name="Mir W."/>
            <person name="McCubbin A.G."/>
            <person name="Shore J.S."/>
        </authorList>
    </citation>
    <scope>NUCLEOTIDE SEQUENCE</scope>
    <source>
        <strain evidence="8">F60SS</strain>
    </source>
</reference>
<keyword evidence="9" id="KW-1185">Reference proteome</keyword>
<protein>
    <recommendedName>
        <fullName evidence="2">DNA-directed RNA polymerase</fullName>
        <ecNumber evidence="2">2.7.7.6</ecNumber>
    </recommendedName>
</protein>
<comment type="caution">
    <text evidence="8">The sequence shown here is derived from an EMBL/GenBank/DDBJ whole genome shotgun (WGS) entry which is preliminary data.</text>
</comment>
<dbReference type="Proteomes" id="UP001141552">
    <property type="component" value="Unassembled WGS sequence"/>
</dbReference>
<keyword evidence="5" id="KW-0548">Nucleotidyltransferase</keyword>
<evidence type="ECO:0000256" key="4">
    <source>
        <dbReference type="ARBA" id="ARBA00022679"/>
    </source>
</evidence>
<evidence type="ECO:0000259" key="7">
    <source>
        <dbReference type="Pfam" id="PF04997"/>
    </source>
</evidence>
<dbReference type="InterPro" id="IPR007080">
    <property type="entry name" value="RNA_pol_Rpb1_1"/>
</dbReference>
<dbReference type="EC" id="2.7.7.6" evidence="2"/>
<dbReference type="Pfam" id="PF04997">
    <property type="entry name" value="RNA_pol_Rpb1_1"/>
    <property type="match status" value="1"/>
</dbReference>
<organism evidence="8 9">
    <name type="scientific">Turnera subulata</name>
    <dbReference type="NCBI Taxonomy" id="218843"/>
    <lineage>
        <taxon>Eukaryota</taxon>
        <taxon>Viridiplantae</taxon>
        <taxon>Streptophyta</taxon>
        <taxon>Embryophyta</taxon>
        <taxon>Tracheophyta</taxon>
        <taxon>Spermatophyta</taxon>
        <taxon>Magnoliopsida</taxon>
        <taxon>eudicotyledons</taxon>
        <taxon>Gunneridae</taxon>
        <taxon>Pentapetalae</taxon>
        <taxon>rosids</taxon>
        <taxon>fabids</taxon>
        <taxon>Malpighiales</taxon>
        <taxon>Passifloraceae</taxon>
        <taxon>Turnera</taxon>
    </lineage>
</organism>
<dbReference type="EMBL" id="JAKUCV010002193">
    <property type="protein sequence ID" value="KAJ4843610.1"/>
    <property type="molecule type" value="Genomic_DNA"/>
</dbReference>
<keyword evidence="4" id="KW-0808">Transferase</keyword>
<dbReference type="OrthoDB" id="270392at2759"/>
<dbReference type="GO" id="GO:0003899">
    <property type="term" value="F:DNA-directed RNA polymerase activity"/>
    <property type="evidence" value="ECO:0007669"/>
    <property type="project" value="UniProtKB-EC"/>
</dbReference>
<dbReference type="GO" id="GO:0006351">
    <property type="term" value="P:DNA-templated transcription"/>
    <property type="evidence" value="ECO:0007669"/>
    <property type="project" value="InterPro"/>
</dbReference>
<keyword evidence="3" id="KW-0240">DNA-directed RNA polymerase</keyword>
<feature type="domain" description="RNA polymerase Rpb1" evidence="7">
    <location>
        <begin position="9"/>
        <end position="353"/>
    </location>
</feature>
<proteinExistence type="inferred from homology"/>
<evidence type="ECO:0000256" key="3">
    <source>
        <dbReference type="ARBA" id="ARBA00022478"/>
    </source>
</evidence>
<evidence type="ECO:0000313" key="8">
    <source>
        <dbReference type="EMBL" id="KAJ4843610.1"/>
    </source>
</evidence>
<dbReference type="PANTHER" id="PTHR19376">
    <property type="entry name" value="DNA-DIRECTED RNA POLYMERASE"/>
    <property type="match status" value="1"/>
</dbReference>
<dbReference type="InterPro" id="IPR045867">
    <property type="entry name" value="DNA-dir_RpoC_beta_prime"/>
</dbReference>
<evidence type="ECO:0000256" key="6">
    <source>
        <dbReference type="ARBA" id="ARBA00023163"/>
    </source>
</evidence>
<dbReference type="AlphaFoldDB" id="A0A9Q0G553"/>
<dbReference type="PANTHER" id="PTHR19376:SF11">
    <property type="entry name" value="DNA-DIRECTED RNA POLYMERASE I SUBUNIT RPA1"/>
    <property type="match status" value="1"/>
</dbReference>
<comment type="similarity">
    <text evidence="1">Belongs to the RNA polymerase beta' chain family.</text>
</comment>
<dbReference type="Gene3D" id="4.10.860.120">
    <property type="entry name" value="RNA polymerase II, clamp domain"/>
    <property type="match status" value="1"/>
</dbReference>
<dbReference type="SUPFAM" id="SSF64484">
    <property type="entry name" value="beta and beta-prime subunits of DNA dependent RNA-polymerase"/>
    <property type="match status" value="1"/>
</dbReference>
<evidence type="ECO:0000313" key="9">
    <source>
        <dbReference type="Proteomes" id="UP001141552"/>
    </source>
</evidence>
<evidence type="ECO:0000256" key="1">
    <source>
        <dbReference type="ARBA" id="ARBA00006460"/>
    </source>
</evidence>
<evidence type="ECO:0000256" key="5">
    <source>
        <dbReference type="ARBA" id="ARBA00022695"/>
    </source>
</evidence>
<gene>
    <name evidence="8" type="ORF">Tsubulata_025428</name>
</gene>
<keyword evidence="6" id="KW-0804">Transcription</keyword>
<sequence length="353" mass="39442">MAAVNVGASVQSAEFGFLTDESVRKLSVVRIINNNLVDITGRPVCGGLYDPSLGPYHDETCKTCGRGSHHCPGHYGHIDLLMPVYNPLLFKFLHNLLQRICFTCHRLRIEGSRVEMGVKKLELISRGDIAGARRLDESLSSEVAPNLGDEVMSSHECGSSSGHPLEQQQQWTPLQFTEAMKVLRTLLRPPLVERCGNCGAACPRITSPSFGLFCMDGMSSADISANVSPEYSEQRNMFSRNLLPSEVKNHIELFWEKEVQFCSYLGDIQQRGFGNKKAGSSMFFLQVVLVPPIKFRPPTRGGESVRDHPQTVSLNKVLQSNIELLAAYLEKEHSKVVDKWWELQQSINVFFDS</sequence>
<accession>A0A9Q0G553</accession>
<dbReference type="InterPro" id="IPR044893">
    <property type="entry name" value="RNA_pol_Rpb1_clamp_domain"/>
</dbReference>
<evidence type="ECO:0000256" key="2">
    <source>
        <dbReference type="ARBA" id="ARBA00012418"/>
    </source>
</evidence>